<sequence>DKYFVKQNASLTLKPGYHFKASSTQSLLIKSEQVNMDEFNELIYVYKYDDRKRMIEKKLPGALPVYMVYDNRDRLVATQDGNQRAKNKWLVTKYDHLNRPVLTALYGSSKNQANLQKEVNDFYAISTNPMFESKGGLKSYNNKSFPTGISDANVLTATYYDDYTFDHCPQSAYNPNQLALSALETALLPLPKGQVTGTWVKTLNADSGKPGGLWTVNFYDKKYRVVQTYRDNYLNGYERITNQYDFVGKVDRSIHEHVALGKTIVENKWMKYDHAGRLTKVEL</sequence>
<dbReference type="Proteomes" id="UP000248079">
    <property type="component" value="Unassembled WGS sequence"/>
</dbReference>
<evidence type="ECO:0000313" key="2">
    <source>
        <dbReference type="Proteomes" id="UP000248079"/>
    </source>
</evidence>
<dbReference type="AlphaFoldDB" id="A0A2V3ZRG8"/>
<keyword evidence="2" id="KW-1185">Reference proteome</keyword>
<name>A0A2V3ZRG8_9BACT</name>
<evidence type="ECO:0000313" key="1">
    <source>
        <dbReference type="EMBL" id="PXX94652.1"/>
    </source>
</evidence>
<feature type="non-terminal residue" evidence="1">
    <location>
        <position position="283"/>
    </location>
</feature>
<evidence type="ECO:0008006" key="3">
    <source>
        <dbReference type="Google" id="ProtNLM"/>
    </source>
</evidence>
<comment type="caution">
    <text evidence="1">The sequence shown here is derived from an EMBL/GenBank/DDBJ whole genome shotgun (WGS) entry which is preliminary data.</text>
</comment>
<organism evidence="1 2">
    <name type="scientific">Marinifilum breve</name>
    <dbReference type="NCBI Taxonomy" id="2184082"/>
    <lineage>
        <taxon>Bacteria</taxon>
        <taxon>Pseudomonadati</taxon>
        <taxon>Bacteroidota</taxon>
        <taxon>Bacteroidia</taxon>
        <taxon>Marinilabiliales</taxon>
        <taxon>Marinifilaceae</taxon>
    </lineage>
</organism>
<proteinExistence type="predicted"/>
<gene>
    <name evidence="1" type="ORF">DF185_22940</name>
</gene>
<feature type="non-terminal residue" evidence="1">
    <location>
        <position position="1"/>
    </location>
</feature>
<dbReference type="Gene3D" id="2.180.10.10">
    <property type="entry name" value="RHS repeat-associated core"/>
    <property type="match status" value="1"/>
</dbReference>
<protein>
    <recommendedName>
        <fullName evidence="3">Sugar-binding protein</fullName>
    </recommendedName>
</protein>
<dbReference type="EMBL" id="QFLI01000046">
    <property type="protein sequence ID" value="PXX94652.1"/>
    <property type="molecule type" value="Genomic_DNA"/>
</dbReference>
<reference evidence="1 2" key="1">
    <citation type="submission" date="2018-05" db="EMBL/GenBank/DDBJ databases">
        <title>Marinifilum breve JC075T sp. nov., a marine bacterium isolated from Yongle Blue Hole in the South China Sea.</title>
        <authorList>
            <person name="Fu T."/>
        </authorList>
    </citation>
    <scope>NUCLEOTIDE SEQUENCE [LARGE SCALE GENOMIC DNA]</scope>
    <source>
        <strain evidence="1 2">JC075</strain>
    </source>
</reference>
<accession>A0A2V3ZRG8</accession>
<dbReference type="RefSeq" id="WP_207784738.1">
    <property type="nucleotide sequence ID" value="NZ_QFLI01000046.1"/>
</dbReference>